<accession>A0AA96JY01</accession>
<dbReference type="RefSeq" id="WP_312748806.1">
    <property type="nucleotide sequence ID" value="NZ_CP116968.1"/>
</dbReference>
<organism evidence="1 2">
    <name type="scientific">Candidatus Nitrospira neomarina</name>
    <dbReference type="NCBI Taxonomy" id="3020899"/>
    <lineage>
        <taxon>Bacteria</taxon>
        <taxon>Pseudomonadati</taxon>
        <taxon>Nitrospirota</taxon>
        <taxon>Nitrospiria</taxon>
        <taxon>Nitrospirales</taxon>
        <taxon>Nitrospiraceae</taxon>
        <taxon>Nitrospira</taxon>
    </lineage>
</organism>
<evidence type="ECO:0000313" key="1">
    <source>
        <dbReference type="EMBL" id="WNM63973.1"/>
    </source>
</evidence>
<dbReference type="Proteomes" id="UP001302494">
    <property type="component" value="Chromosome"/>
</dbReference>
<proteinExistence type="predicted"/>
<sequence length="54" mass="6013">MDQASPGGESAWGLAVIEALMHSTMFVDFLKKSHWDINRPIFMVADRASTMSPM</sequence>
<keyword evidence="2" id="KW-1185">Reference proteome</keyword>
<dbReference type="EMBL" id="CP116968">
    <property type="protein sequence ID" value="WNM63973.1"/>
    <property type="molecule type" value="Genomic_DNA"/>
</dbReference>
<reference evidence="1 2" key="1">
    <citation type="submission" date="2023-01" db="EMBL/GenBank/DDBJ databases">
        <title>Cultivation and genomic characterization of new, ubiquitous marine nitrite-oxidizing bacteria from the Nitrospirales.</title>
        <authorList>
            <person name="Mueller A.J."/>
            <person name="Daebeler A."/>
            <person name="Herbold C.W."/>
            <person name="Kirkegaard R.H."/>
            <person name="Daims H."/>
        </authorList>
    </citation>
    <scope>NUCLEOTIDE SEQUENCE [LARGE SCALE GENOMIC DNA]</scope>
    <source>
        <strain evidence="1 2">DK</strain>
    </source>
</reference>
<name>A0AA96JY01_9BACT</name>
<dbReference type="KEGG" id="nneo:PQG83_09505"/>
<gene>
    <name evidence="1" type="ORF">PQG83_09505</name>
</gene>
<protein>
    <submittedName>
        <fullName evidence="1">Uncharacterized protein</fullName>
    </submittedName>
</protein>
<evidence type="ECO:0000313" key="2">
    <source>
        <dbReference type="Proteomes" id="UP001302494"/>
    </source>
</evidence>
<dbReference type="AlphaFoldDB" id="A0AA96JY01"/>